<name>A0AAV7TAU4_PLEWA</name>
<protein>
    <submittedName>
        <fullName evidence="2">Uncharacterized protein</fullName>
    </submittedName>
</protein>
<organism evidence="2 3">
    <name type="scientific">Pleurodeles waltl</name>
    <name type="common">Iberian ribbed newt</name>
    <dbReference type="NCBI Taxonomy" id="8319"/>
    <lineage>
        <taxon>Eukaryota</taxon>
        <taxon>Metazoa</taxon>
        <taxon>Chordata</taxon>
        <taxon>Craniata</taxon>
        <taxon>Vertebrata</taxon>
        <taxon>Euteleostomi</taxon>
        <taxon>Amphibia</taxon>
        <taxon>Batrachia</taxon>
        <taxon>Caudata</taxon>
        <taxon>Salamandroidea</taxon>
        <taxon>Salamandridae</taxon>
        <taxon>Pleurodelinae</taxon>
        <taxon>Pleurodeles</taxon>
    </lineage>
</organism>
<evidence type="ECO:0000256" key="1">
    <source>
        <dbReference type="SAM" id="MobiDB-lite"/>
    </source>
</evidence>
<sequence>MGTTFTPLLRQPGPPGAVRNLPPLTELQQPPSRVRIRAYVLRLDVAPSCHRVSHVPGLSSDGRRGWRPDLKEVFPETEYHTNNP</sequence>
<proteinExistence type="predicted"/>
<evidence type="ECO:0000313" key="3">
    <source>
        <dbReference type="Proteomes" id="UP001066276"/>
    </source>
</evidence>
<dbReference type="AlphaFoldDB" id="A0AAV7TAU4"/>
<evidence type="ECO:0000313" key="2">
    <source>
        <dbReference type="EMBL" id="KAJ1173725.1"/>
    </source>
</evidence>
<reference evidence="2" key="1">
    <citation type="journal article" date="2022" name="bioRxiv">
        <title>Sequencing and chromosome-scale assembly of the giantPleurodeles waltlgenome.</title>
        <authorList>
            <person name="Brown T."/>
            <person name="Elewa A."/>
            <person name="Iarovenko S."/>
            <person name="Subramanian E."/>
            <person name="Araus A.J."/>
            <person name="Petzold A."/>
            <person name="Susuki M."/>
            <person name="Suzuki K.-i.T."/>
            <person name="Hayashi T."/>
            <person name="Toyoda A."/>
            <person name="Oliveira C."/>
            <person name="Osipova E."/>
            <person name="Leigh N.D."/>
            <person name="Simon A."/>
            <person name="Yun M.H."/>
        </authorList>
    </citation>
    <scope>NUCLEOTIDE SEQUENCE</scope>
    <source>
        <strain evidence="2">20211129_DDA</strain>
        <tissue evidence="2">Liver</tissue>
    </source>
</reference>
<dbReference type="EMBL" id="JANPWB010000007">
    <property type="protein sequence ID" value="KAJ1173725.1"/>
    <property type="molecule type" value="Genomic_DNA"/>
</dbReference>
<comment type="caution">
    <text evidence="2">The sequence shown here is derived from an EMBL/GenBank/DDBJ whole genome shotgun (WGS) entry which is preliminary data.</text>
</comment>
<feature type="region of interest" description="Disordered" evidence="1">
    <location>
        <begin position="1"/>
        <end position="26"/>
    </location>
</feature>
<gene>
    <name evidence="2" type="ORF">NDU88_005551</name>
</gene>
<accession>A0AAV7TAU4</accession>
<keyword evidence="3" id="KW-1185">Reference proteome</keyword>
<dbReference type="Proteomes" id="UP001066276">
    <property type="component" value="Chromosome 4_1"/>
</dbReference>